<organism evidence="3 4">
    <name type="scientific">Lentzea flaviverrucosa</name>
    <dbReference type="NCBI Taxonomy" id="200379"/>
    <lineage>
        <taxon>Bacteria</taxon>
        <taxon>Bacillati</taxon>
        <taxon>Actinomycetota</taxon>
        <taxon>Actinomycetes</taxon>
        <taxon>Pseudonocardiales</taxon>
        <taxon>Pseudonocardiaceae</taxon>
        <taxon>Lentzea</taxon>
    </lineage>
</organism>
<feature type="compositionally biased region" description="Basic and acidic residues" evidence="1">
    <location>
        <begin position="1"/>
        <end position="12"/>
    </location>
</feature>
<gene>
    <name evidence="3" type="ORF">SAMN05216195_11716</name>
</gene>
<evidence type="ECO:0000259" key="2">
    <source>
        <dbReference type="PROSITE" id="PS50043"/>
    </source>
</evidence>
<sequence>MDRPDEADHEAEGVAAPEQARPGPVTGSTAHFELPQLTKASTVVAELAALFQLNGNLSGEVQTVHGSPEVRKTFDELRRATTTQIRSYHCPPFQALLPENGEDEVGAELLQRGVRIDILADTALLDEPSGVAHLMGGLAAGWQVRLLNNVPFKMLICDDSVAMISKADDSARELCLVVRPCLVLDAVLSSFKTLWSLAAPVLPRTYEQELDDDITDTDRQMLLLLASGATDEVIARRLFLSVRTVQRRVQLLITRLGAATRFQAGVNAAKRGWL</sequence>
<evidence type="ECO:0000256" key="1">
    <source>
        <dbReference type="SAM" id="MobiDB-lite"/>
    </source>
</evidence>
<evidence type="ECO:0000313" key="4">
    <source>
        <dbReference type="Proteomes" id="UP000199028"/>
    </source>
</evidence>
<dbReference type="InterPro" id="IPR036388">
    <property type="entry name" value="WH-like_DNA-bd_sf"/>
</dbReference>
<dbReference type="InterPro" id="IPR000792">
    <property type="entry name" value="Tscrpt_reg_LuxR_C"/>
</dbReference>
<dbReference type="PROSITE" id="PS50043">
    <property type="entry name" value="HTH_LUXR_2"/>
    <property type="match status" value="1"/>
</dbReference>
<keyword evidence="4" id="KW-1185">Reference proteome</keyword>
<feature type="domain" description="HTH luxR-type" evidence="2">
    <location>
        <begin position="207"/>
        <end position="272"/>
    </location>
</feature>
<dbReference type="Pfam" id="PF00196">
    <property type="entry name" value="GerE"/>
    <property type="match status" value="1"/>
</dbReference>
<dbReference type="SUPFAM" id="SSF46894">
    <property type="entry name" value="C-terminal effector domain of the bipartite response regulators"/>
    <property type="match status" value="1"/>
</dbReference>
<dbReference type="InterPro" id="IPR016032">
    <property type="entry name" value="Sig_transdc_resp-reg_C-effctor"/>
</dbReference>
<dbReference type="Gene3D" id="1.10.10.10">
    <property type="entry name" value="Winged helix-like DNA-binding domain superfamily/Winged helix DNA-binding domain"/>
    <property type="match status" value="1"/>
</dbReference>
<dbReference type="EMBL" id="FOFT01000017">
    <property type="protein sequence ID" value="SES48929.1"/>
    <property type="molecule type" value="Genomic_DNA"/>
</dbReference>
<protein>
    <submittedName>
        <fullName evidence="3">Regulatory protein, luxR family</fullName>
    </submittedName>
</protein>
<dbReference type="AlphaFoldDB" id="A0A1H9XSA3"/>
<accession>A0A1H9XSA3</accession>
<evidence type="ECO:0000313" key="3">
    <source>
        <dbReference type="EMBL" id="SES48929.1"/>
    </source>
</evidence>
<proteinExistence type="predicted"/>
<dbReference type="GO" id="GO:0006355">
    <property type="term" value="P:regulation of DNA-templated transcription"/>
    <property type="evidence" value="ECO:0007669"/>
    <property type="project" value="InterPro"/>
</dbReference>
<dbReference type="SMART" id="SM00421">
    <property type="entry name" value="HTH_LUXR"/>
    <property type="match status" value="1"/>
</dbReference>
<dbReference type="PRINTS" id="PR00038">
    <property type="entry name" value="HTHLUXR"/>
</dbReference>
<dbReference type="Proteomes" id="UP000199028">
    <property type="component" value="Unassembled WGS sequence"/>
</dbReference>
<name>A0A1H9XSA3_9PSEU</name>
<dbReference type="GO" id="GO:0003677">
    <property type="term" value="F:DNA binding"/>
    <property type="evidence" value="ECO:0007669"/>
    <property type="project" value="InterPro"/>
</dbReference>
<reference evidence="4" key="1">
    <citation type="submission" date="2016-10" db="EMBL/GenBank/DDBJ databases">
        <authorList>
            <person name="Varghese N."/>
            <person name="Submissions S."/>
        </authorList>
    </citation>
    <scope>NUCLEOTIDE SEQUENCE [LARGE SCALE GENOMIC DNA]</scope>
    <source>
        <strain evidence="4">CGMCC 4.578</strain>
    </source>
</reference>
<feature type="region of interest" description="Disordered" evidence="1">
    <location>
        <begin position="1"/>
        <end position="30"/>
    </location>
</feature>